<evidence type="ECO:0000313" key="7">
    <source>
        <dbReference type="Proteomes" id="UP000196640"/>
    </source>
</evidence>
<keyword evidence="2" id="KW-0012">Acyltransferase</keyword>
<dbReference type="InterPro" id="IPR000182">
    <property type="entry name" value="GNAT_dom"/>
</dbReference>
<dbReference type="GO" id="GO:0016747">
    <property type="term" value="F:acyltransferase activity, transferring groups other than amino-acyl groups"/>
    <property type="evidence" value="ECO:0007669"/>
    <property type="project" value="InterPro"/>
</dbReference>
<evidence type="ECO:0000256" key="1">
    <source>
        <dbReference type="ARBA" id="ARBA00022679"/>
    </source>
</evidence>
<reference evidence="7 8" key="1">
    <citation type="submission" date="2016-11" db="EMBL/GenBank/DDBJ databases">
        <title>Comparison of Traditional DNA-DNA Hybridization with In Silico Genomic Analysis.</title>
        <authorList>
            <person name="Nicholson A.C."/>
            <person name="Sammons S."/>
            <person name="Humrighouse B.W."/>
            <person name="Graziano J."/>
            <person name="Lasker B."/>
            <person name="Whitney A.M."/>
            <person name="Mcquiston J.R."/>
        </authorList>
    </citation>
    <scope>NUCLEOTIDE SEQUENCE [LARGE SCALE GENOMIC DNA]</scope>
    <source>
        <strain evidence="5 8">H1892</strain>
        <strain evidence="6 7">H2381</strain>
    </source>
</reference>
<feature type="domain" description="N-acetyltransferase" evidence="4">
    <location>
        <begin position="11"/>
        <end position="157"/>
    </location>
</feature>
<organism evidence="6 7">
    <name type="scientific">Haematobacter missouriensis</name>
    <dbReference type="NCBI Taxonomy" id="366616"/>
    <lineage>
        <taxon>Bacteria</taxon>
        <taxon>Pseudomonadati</taxon>
        <taxon>Pseudomonadota</taxon>
        <taxon>Alphaproteobacteria</taxon>
        <taxon>Rhodobacterales</taxon>
        <taxon>Paracoccaceae</taxon>
        <taxon>Haematobacter</taxon>
    </lineage>
</organism>
<dbReference type="Pfam" id="PF00583">
    <property type="entry name" value="Acetyltransf_1"/>
    <property type="match status" value="1"/>
</dbReference>
<evidence type="ECO:0000256" key="3">
    <source>
        <dbReference type="SAM" id="MobiDB-lite"/>
    </source>
</evidence>
<dbReference type="Gene3D" id="3.40.630.30">
    <property type="match status" value="1"/>
</dbReference>
<dbReference type="InterPro" id="IPR016181">
    <property type="entry name" value="Acyl_CoA_acyltransferase"/>
</dbReference>
<comment type="caution">
    <text evidence="6">The sequence shown here is derived from an EMBL/GenBank/DDBJ whole genome shotgun (WGS) entry which is preliminary data.</text>
</comment>
<name>A0A212AND9_9RHOB</name>
<dbReference type="InterPro" id="IPR050832">
    <property type="entry name" value="Bact_Acetyltransf"/>
</dbReference>
<dbReference type="Proteomes" id="UP000214673">
    <property type="component" value="Unassembled WGS sequence"/>
</dbReference>
<evidence type="ECO:0000313" key="8">
    <source>
        <dbReference type="Proteomes" id="UP000214673"/>
    </source>
</evidence>
<sequence length="208" mass="23092">MTSIVILRSSPHMPEAQPLIEDLIREYDIRYGTTFDPAGARAEVYRYPPAAFAPPSGDFLLIRREDETIGGGAFMRHDADTAELKRIWTRPDLRKQGLARRIVLALEESAAALGYTRLYLTTGFRQPEAEALYVSLGYRRLFDPAVDRALYRTLPFEKHIGARAGQPGTTPLKEPAATPEEATERTRAAKAAHAAKVAADHAFREAAE</sequence>
<feature type="compositionally biased region" description="Basic and acidic residues" evidence="3">
    <location>
        <begin position="198"/>
        <end position="208"/>
    </location>
</feature>
<accession>A0A212AND9</accession>
<feature type="region of interest" description="Disordered" evidence="3">
    <location>
        <begin position="162"/>
        <end position="208"/>
    </location>
</feature>
<dbReference type="STRING" id="366616.CG51_16830"/>
<dbReference type="RefSeq" id="WP_035747094.1">
    <property type="nucleotide sequence ID" value="NZ_CALUEG010000089.1"/>
</dbReference>
<dbReference type="Proteomes" id="UP000196640">
    <property type="component" value="Unassembled WGS sequence"/>
</dbReference>
<dbReference type="EMBL" id="NIPV01000087">
    <property type="protein sequence ID" value="OWJ73838.1"/>
    <property type="molecule type" value="Genomic_DNA"/>
</dbReference>
<evidence type="ECO:0000256" key="2">
    <source>
        <dbReference type="ARBA" id="ARBA00023315"/>
    </source>
</evidence>
<evidence type="ECO:0000259" key="4">
    <source>
        <dbReference type="PROSITE" id="PS51186"/>
    </source>
</evidence>
<dbReference type="EMBL" id="NIPX01000023">
    <property type="protein sequence ID" value="OWJ83028.1"/>
    <property type="molecule type" value="Genomic_DNA"/>
</dbReference>
<dbReference type="CDD" id="cd04301">
    <property type="entry name" value="NAT_SF"/>
    <property type="match status" value="1"/>
</dbReference>
<protein>
    <submittedName>
        <fullName evidence="6">GNAT family N-acetyltransferase</fullName>
    </submittedName>
</protein>
<dbReference type="AlphaFoldDB" id="A0A212AND9"/>
<dbReference type="OrthoDB" id="9803233at2"/>
<proteinExistence type="predicted"/>
<dbReference type="SUPFAM" id="SSF55729">
    <property type="entry name" value="Acyl-CoA N-acyltransferases (Nat)"/>
    <property type="match status" value="1"/>
</dbReference>
<dbReference type="PANTHER" id="PTHR43877:SF2">
    <property type="entry name" value="AMINOALKYLPHOSPHONATE N-ACETYLTRANSFERASE-RELATED"/>
    <property type="match status" value="1"/>
</dbReference>
<evidence type="ECO:0000313" key="6">
    <source>
        <dbReference type="EMBL" id="OWJ83028.1"/>
    </source>
</evidence>
<dbReference type="PANTHER" id="PTHR43877">
    <property type="entry name" value="AMINOALKYLPHOSPHONATE N-ACETYLTRANSFERASE-RELATED-RELATED"/>
    <property type="match status" value="1"/>
</dbReference>
<gene>
    <name evidence="6" type="ORF">CDV52_13715</name>
    <name evidence="5" type="ORF">CDV53_14785</name>
</gene>
<keyword evidence="1 6" id="KW-0808">Transferase</keyword>
<dbReference type="PROSITE" id="PS51186">
    <property type="entry name" value="GNAT"/>
    <property type="match status" value="1"/>
</dbReference>
<keyword evidence="8" id="KW-1185">Reference proteome</keyword>
<evidence type="ECO:0000313" key="5">
    <source>
        <dbReference type="EMBL" id="OWJ73838.1"/>
    </source>
</evidence>